<name>A0A8J2JM40_9HEXA</name>
<evidence type="ECO:0000313" key="1">
    <source>
        <dbReference type="EMBL" id="CAG7723022.1"/>
    </source>
</evidence>
<feature type="non-terminal residue" evidence="1">
    <location>
        <position position="1"/>
    </location>
</feature>
<reference evidence="1" key="1">
    <citation type="submission" date="2021-06" db="EMBL/GenBank/DDBJ databases">
        <authorList>
            <person name="Hodson N. C."/>
            <person name="Mongue J. A."/>
            <person name="Jaron S. K."/>
        </authorList>
    </citation>
    <scope>NUCLEOTIDE SEQUENCE</scope>
</reference>
<sequence length="58" mass="6551">MSAKTSIKCEDIRKIFKGKLLLEIPTYQLRLILEDIENGAHCVGYNRLLIFTPGVVGM</sequence>
<evidence type="ECO:0000313" key="2">
    <source>
        <dbReference type="Proteomes" id="UP000708208"/>
    </source>
</evidence>
<keyword evidence="2" id="KW-1185">Reference proteome</keyword>
<comment type="caution">
    <text evidence="1">The sequence shown here is derived from an EMBL/GenBank/DDBJ whole genome shotgun (WGS) entry which is preliminary data.</text>
</comment>
<protein>
    <submittedName>
        <fullName evidence="1">Uncharacterized protein</fullName>
    </submittedName>
</protein>
<gene>
    <name evidence="1" type="ORF">AFUS01_LOCUS12129</name>
</gene>
<organism evidence="1 2">
    <name type="scientific">Allacma fusca</name>
    <dbReference type="NCBI Taxonomy" id="39272"/>
    <lineage>
        <taxon>Eukaryota</taxon>
        <taxon>Metazoa</taxon>
        <taxon>Ecdysozoa</taxon>
        <taxon>Arthropoda</taxon>
        <taxon>Hexapoda</taxon>
        <taxon>Collembola</taxon>
        <taxon>Symphypleona</taxon>
        <taxon>Sminthuridae</taxon>
        <taxon>Allacma</taxon>
    </lineage>
</organism>
<proteinExistence type="predicted"/>
<dbReference type="EMBL" id="CAJVCH010094788">
    <property type="protein sequence ID" value="CAG7723022.1"/>
    <property type="molecule type" value="Genomic_DNA"/>
</dbReference>
<accession>A0A8J2JM40</accession>
<dbReference type="AlphaFoldDB" id="A0A8J2JM40"/>
<dbReference type="Proteomes" id="UP000708208">
    <property type="component" value="Unassembled WGS sequence"/>
</dbReference>